<sequence length="269" mass="29442">MNLHAVFRKVFYTLASLAYTIPLLAATTSTVSFLGDYESSGDVDDIIHLGDQAGTEYIRQDPDGTSFSQTFDLPDSPKSGGEFGVYVDHRQVNTDDGYYNYVYINGVSLGYLSHSAGSSDWSHETLSASTDLLMQTGNTLEINAGLVGSNYDDFEVTNLYLEYDADSKDYYVDSASIDDLNGNGYPEIAVLKLDLMGRIVVILKDSSTGELIRDDVEFFNTEWTPVSVNTTNIDNAPAISVLAINSETSKAKMQIRDAMTGLLLNGITY</sequence>
<organism evidence="3">
    <name type="scientific">Candidatus Kentrum sp. FM</name>
    <dbReference type="NCBI Taxonomy" id="2126340"/>
    <lineage>
        <taxon>Bacteria</taxon>
        <taxon>Pseudomonadati</taxon>
        <taxon>Pseudomonadota</taxon>
        <taxon>Gammaproteobacteria</taxon>
        <taxon>Candidatus Kentrum</taxon>
    </lineage>
</organism>
<evidence type="ECO:0000313" key="3">
    <source>
        <dbReference type="EMBL" id="VFK09104.1"/>
    </source>
</evidence>
<gene>
    <name evidence="2" type="ORF">BECKFM1743A_GA0114220_100964</name>
    <name evidence="3" type="ORF">BECKFM1743B_GA0114221_100955</name>
</gene>
<keyword evidence="1" id="KW-0732">Signal</keyword>
<proteinExistence type="predicted"/>
<dbReference type="EMBL" id="CAADEZ010000096">
    <property type="protein sequence ID" value="VFJ51633.1"/>
    <property type="molecule type" value="Genomic_DNA"/>
</dbReference>
<evidence type="ECO:0000313" key="2">
    <source>
        <dbReference type="EMBL" id="VFJ51633.1"/>
    </source>
</evidence>
<name>A0A450VWC7_9GAMM</name>
<protein>
    <submittedName>
        <fullName evidence="3">Uncharacterized protein</fullName>
    </submittedName>
</protein>
<dbReference type="AlphaFoldDB" id="A0A450VWC7"/>
<evidence type="ECO:0000256" key="1">
    <source>
        <dbReference type="SAM" id="SignalP"/>
    </source>
</evidence>
<dbReference type="EMBL" id="CAADFL010000095">
    <property type="protein sequence ID" value="VFK09104.1"/>
    <property type="molecule type" value="Genomic_DNA"/>
</dbReference>
<feature type="chain" id="PRO_5036113465" evidence="1">
    <location>
        <begin position="26"/>
        <end position="269"/>
    </location>
</feature>
<reference evidence="3" key="1">
    <citation type="submission" date="2019-02" db="EMBL/GenBank/DDBJ databases">
        <authorList>
            <person name="Gruber-Vodicka R. H."/>
            <person name="Seah K. B. B."/>
        </authorList>
    </citation>
    <scope>NUCLEOTIDE SEQUENCE</scope>
    <source>
        <strain evidence="2">BECK_BZ163</strain>
        <strain evidence="3">BECK_BZ164</strain>
    </source>
</reference>
<feature type="signal peptide" evidence="1">
    <location>
        <begin position="1"/>
        <end position="25"/>
    </location>
</feature>
<accession>A0A450VWC7</accession>